<accession>A0AAV4QB30</accession>
<proteinExistence type="predicted"/>
<sequence>MPGSGASLAQMSAFLPFLVRRGHLHHSICVRSADCFSPQASPTICAGNNKRRNTSLQSEEPAHLFGRSIQFSPLFFFFLFYIVSCGCLRLCVFNSGYKSSGEKMPVV</sequence>
<keyword evidence="1" id="KW-1133">Transmembrane helix</keyword>
<gene>
    <name evidence="2" type="ORF">CEXT_298521</name>
</gene>
<keyword evidence="3" id="KW-1185">Reference proteome</keyword>
<evidence type="ECO:0000256" key="1">
    <source>
        <dbReference type="SAM" id="Phobius"/>
    </source>
</evidence>
<comment type="caution">
    <text evidence="2">The sequence shown here is derived from an EMBL/GenBank/DDBJ whole genome shotgun (WGS) entry which is preliminary data.</text>
</comment>
<reference evidence="2 3" key="1">
    <citation type="submission" date="2021-06" db="EMBL/GenBank/DDBJ databases">
        <title>Caerostris extrusa draft genome.</title>
        <authorList>
            <person name="Kono N."/>
            <person name="Arakawa K."/>
        </authorList>
    </citation>
    <scope>NUCLEOTIDE SEQUENCE [LARGE SCALE GENOMIC DNA]</scope>
</reference>
<dbReference type="AlphaFoldDB" id="A0AAV4QB30"/>
<feature type="transmembrane region" description="Helical" evidence="1">
    <location>
        <begin position="74"/>
        <end position="93"/>
    </location>
</feature>
<dbReference type="Proteomes" id="UP001054945">
    <property type="component" value="Unassembled WGS sequence"/>
</dbReference>
<evidence type="ECO:0000313" key="3">
    <source>
        <dbReference type="Proteomes" id="UP001054945"/>
    </source>
</evidence>
<dbReference type="EMBL" id="BPLR01005891">
    <property type="protein sequence ID" value="GIY05894.1"/>
    <property type="molecule type" value="Genomic_DNA"/>
</dbReference>
<name>A0AAV4QB30_CAEEX</name>
<evidence type="ECO:0000313" key="2">
    <source>
        <dbReference type="EMBL" id="GIY05894.1"/>
    </source>
</evidence>
<protein>
    <recommendedName>
        <fullName evidence="4">Secreted protein</fullName>
    </recommendedName>
</protein>
<keyword evidence="1" id="KW-0472">Membrane</keyword>
<organism evidence="2 3">
    <name type="scientific">Caerostris extrusa</name>
    <name type="common">Bark spider</name>
    <name type="synonym">Caerostris bankana</name>
    <dbReference type="NCBI Taxonomy" id="172846"/>
    <lineage>
        <taxon>Eukaryota</taxon>
        <taxon>Metazoa</taxon>
        <taxon>Ecdysozoa</taxon>
        <taxon>Arthropoda</taxon>
        <taxon>Chelicerata</taxon>
        <taxon>Arachnida</taxon>
        <taxon>Araneae</taxon>
        <taxon>Araneomorphae</taxon>
        <taxon>Entelegynae</taxon>
        <taxon>Araneoidea</taxon>
        <taxon>Araneidae</taxon>
        <taxon>Caerostris</taxon>
    </lineage>
</organism>
<evidence type="ECO:0008006" key="4">
    <source>
        <dbReference type="Google" id="ProtNLM"/>
    </source>
</evidence>
<keyword evidence="1" id="KW-0812">Transmembrane</keyword>